<dbReference type="Pfam" id="PF04030">
    <property type="entry name" value="ALO"/>
    <property type="match status" value="1"/>
</dbReference>
<dbReference type="PANTHER" id="PTHR43762:SF1">
    <property type="entry name" value="D-ARABINONO-1,4-LACTONE OXIDASE"/>
    <property type="match status" value="1"/>
</dbReference>
<dbReference type="GO" id="GO:0071949">
    <property type="term" value="F:FAD binding"/>
    <property type="evidence" value="ECO:0007669"/>
    <property type="project" value="InterPro"/>
</dbReference>
<dbReference type="NCBIfam" id="TIGR01679">
    <property type="entry name" value="bact_FAD_ox"/>
    <property type="match status" value="1"/>
</dbReference>
<dbReference type="PANTHER" id="PTHR43762">
    <property type="entry name" value="L-GULONOLACTONE OXIDASE"/>
    <property type="match status" value="1"/>
</dbReference>
<evidence type="ECO:0000313" key="4">
    <source>
        <dbReference type="EMBL" id="PZN00560.1"/>
    </source>
</evidence>
<dbReference type="AlphaFoldDB" id="A0A2W4LHF3"/>
<dbReference type="InterPro" id="IPR016171">
    <property type="entry name" value="Vanillyl_alc_oxidase_C-sub2"/>
</dbReference>
<dbReference type="GO" id="GO:0080049">
    <property type="term" value="F:L-gulono-1,4-lactone dehydrogenase activity"/>
    <property type="evidence" value="ECO:0007669"/>
    <property type="project" value="TreeGrafter"/>
</dbReference>
<dbReference type="PROSITE" id="PS51387">
    <property type="entry name" value="FAD_PCMH"/>
    <property type="match status" value="1"/>
</dbReference>
<dbReference type="PIRSF" id="PIRSF000136">
    <property type="entry name" value="LGO_GLO"/>
    <property type="match status" value="1"/>
</dbReference>
<dbReference type="Gene3D" id="3.30.43.10">
    <property type="entry name" value="Uridine Diphospho-n-acetylenolpyruvylglucosamine Reductase, domain 2"/>
    <property type="match status" value="1"/>
</dbReference>
<proteinExistence type="predicted"/>
<dbReference type="STRING" id="1111738.GCA_000427905_00873"/>
<dbReference type="InterPro" id="IPR016166">
    <property type="entry name" value="FAD-bd_PCMH"/>
</dbReference>
<dbReference type="InterPro" id="IPR006094">
    <property type="entry name" value="Oxid_FAD_bind_N"/>
</dbReference>
<dbReference type="EMBL" id="QGUI01000082">
    <property type="protein sequence ID" value="PZN00560.1"/>
    <property type="molecule type" value="Genomic_DNA"/>
</dbReference>
<feature type="domain" description="FAD-binding PCMH-type" evidence="2">
    <location>
        <begin position="10"/>
        <end position="181"/>
    </location>
</feature>
<keyword evidence="1" id="KW-0560">Oxidoreductase</keyword>
<dbReference type="Gene3D" id="3.30.70.2520">
    <property type="match status" value="1"/>
</dbReference>
<reference evidence="3 5" key="3">
    <citation type="journal article" date="2021" name="BMC Genomics">
        <title>Genome-resolved metagenome and metatranscriptome analyses of thermophilic composting reveal key bacterial players and their metabolic interactions.</title>
        <authorList>
            <person name="Braga L.P.P."/>
            <person name="Pereira R.V."/>
            <person name="Martins L.F."/>
            <person name="Moura L.M.S."/>
            <person name="Sanchez F.B."/>
            <person name="Patane J.S.L."/>
            <person name="da Silva A.M."/>
            <person name="Setubal J.C."/>
        </authorList>
    </citation>
    <scope>NUCLEOTIDE SEQUENCE [LARGE SCALE GENOMIC DNA]</scope>
    <source>
        <strain evidence="3">ZC4RG45</strain>
    </source>
</reference>
<dbReference type="GO" id="GO:0016020">
    <property type="term" value="C:membrane"/>
    <property type="evidence" value="ECO:0007669"/>
    <property type="project" value="InterPro"/>
</dbReference>
<dbReference type="InterPro" id="IPR036318">
    <property type="entry name" value="FAD-bd_PCMH-like_sf"/>
</dbReference>
<evidence type="ECO:0000313" key="3">
    <source>
        <dbReference type="EMBL" id="MFO7192461.1"/>
    </source>
</evidence>
<reference evidence="3" key="4">
    <citation type="submission" date="2023-08" db="EMBL/GenBank/DDBJ databases">
        <authorList>
            <person name="Guima S.E.S."/>
            <person name="Martins L.F."/>
            <person name="Silva A.M."/>
            <person name="Setubal J.C."/>
        </authorList>
    </citation>
    <scope>NUCLEOTIDE SEQUENCE</scope>
    <source>
        <strain evidence="3">ZC4RG45</strain>
    </source>
</reference>
<dbReference type="SUPFAM" id="SSF56176">
    <property type="entry name" value="FAD-binding/transporter-associated domain-like"/>
    <property type="match status" value="1"/>
</dbReference>
<accession>A0A2W4LHF3</accession>
<evidence type="ECO:0000256" key="1">
    <source>
        <dbReference type="ARBA" id="ARBA00023002"/>
    </source>
</evidence>
<protein>
    <submittedName>
        <fullName evidence="3">D-arabinono-1,4-lactone oxidase</fullName>
    </submittedName>
    <submittedName>
        <fullName evidence="4">FAD-binding protein</fullName>
    </submittedName>
</protein>
<dbReference type="InterPro" id="IPR016167">
    <property type="entry name" value="FAD-bd_PCMH_sub1"/>
</dbReference>
<reference evidence="3" key="1">
    <citation type="submission" date="2018-05" db="EMBL/GenBank/DDBJ databases">
        <authorList>
            <person name="Moura L."/>
            <person name="Setubal J.C."/>
        </authorList>
    </citation>
    <scope>NUCLEOTIDE SEQUENCE</scope>
    <source>
        <strain evidence="3">ZC4RG45</strain>
    </source>
</reference>
<organism evidence="4">
    <name type="scientific">Thermocrispum agreste</name>
    <dbReference type="NCBI Taxonomy" id="37925"/>
    <lineage>
        <taxon>Bacteria</taxon>
        <taxon>Bacillati</taxon>
        <taxon>Actinomycetota</taxon>
        <taxon>Actinomycetes</taxon>
        <taxon>Pseudonocardiales</taxon>
        <taxon>Pseudonocardiaceae</taxon>
        <taxon>Thermocrispum</taxon>
    </lineage>
</organism>
<dbReference type="EMBL" id="QGUI02000100">
    <property type="protein sequence ID" value="MFO7192461.1"/>
    <property type="molecule type" value="Genomic_DNA"/>
</dbReference>
<comment type="caution">
    <text evidence="4">The sequence shown here is derived from an EMBL/GenBank/DDBJ whole genome shotgun (WGS) entry which is preliminary data.</text>
</comment>
<sequence length="432" mass="47616">MRQWSNWAGTAVAAPCVVHRPSDLDGIVTAVKAAANAGRRIRPLGSGHSFTPIAATDDHAVDLSRYTGVVDVDMASRQVTVRAGTTLRQLNRILDALGLAMENMGDIDKQTISGAISTGTHGTGAKFGGLATQIAALELVTADGSVVRCSPSERPELFAAARVGLGAFGIISTVTITCVPAFALAAQEAPDRLDAVLERFDDEIRSNDHFEFYWFPHSDKTLIKRNNRLPAGEQPRPLNKARQYVEYGLIENQLFGAVCRTLRAVPKLTKPAQRVMTNVLSERRYSDVSHRVFVTRRDVRFVESEYAVPREEVVGVITELRKAVAKLSTPVAFPVEIRVAAPDDIWLSTGYQRASGYIAVHQFQGMPYDEYFAVFESIVNSVGGRPHWGKMHSLDAAMLRSRYPRFDDFLAVRDALDPERRFGNAYLERVLG</sequence>
<reference evidence="4" key="2">
    <citation type="submission" date="2018-05" db="EMBL/GenBank/DDBJ databases">
        <authorList>
            <person name="Lanie J.A."/>
            <person name="Ng W.-L."/>
            <person name="Kazmierczak K.M."/>
            <person name="Andrzejewski T.M."/>
            <person name="Davidsen T.M."/>
            <person name="Wayne K.J."/>
            <person name="Tettelin H."/>
            <person name="Glass J.I."/>
            <person name="Rusch D."/>
            <person name="Podicherti R."/>
            <person name="Tsui H.-C.T."/>
            <person name="Winkler M.E."/>
        </authorList>
    </citation>
    <scope>NUCLEOTIDE SEQUENCE</scope>
    <source>
        <strain evidence="4">ZC4RG45</strain>
    </source>
</reference>
<dbReference type="InterPro" id="IPR010031">
    <property type="entry name" value="FAD_lactone_oxidase-like"/>
</dbReference>
<evidence type="ECO:0000313" key="5">
    <source>
        <dbReference type="Proteomes" id="UP000249324"/>
    </source>
</evidence>
<dbReference type="InterPro" id="IPR007173">
    <property type="entry name" value="ALO_C"/>
</dbReference>
<name>A0A2W4LHF3_9PSEU</name>
<dbReference type="GO" id="GO:0003885">
    <property type="term" value="F:D-arabinono-1,4-lactone oxidase activity"/>
    <property type="evidence" value="ECO:0007669"/>
    <property type="project" value="InterPro"/>
</dbReference>
<evidence type="ECO:0000259" key="2">
    <source>
        <dbReference type="PROSITE" id="PS51387"/>
    </source>
</evidence>
<dbReference type="InterPro" id="IPR016169">
    <property type="entry name" value="FAD-bd_PCMH_sub2"/>
</dbReference>
<dbReference type="Proteomes" id="UP000249324">
    <property type="component" value="Unassembled WGS sequence"/>
</dbReference>
<dbReference type="Gene3D" id="1.10.45.10">
    <property type="entry name" value="Vanillyl-alcohol Oxidase, Chain A, domain 4"/>
    <property type="match status" value="1"/>
</dbReference>
<dbReference type="Gene3D" id="3.30.465.10">
    <property type="match status" value="1"/>
</dbReference>
<dbReference type="Pfam" id="PF01565">
    <property type="entry name" value="FAD_binding_4"/>
    <property type="match status" value="1"/>
</dbReference>
<gene>
    <name evidence="3" type="ORF">DIU77_009500</name>
    <name evidence="4" type="ORF">DIU77_03475</name>
</gene>